<dbReference type="PROSITE" id="PS50102">
    <property type="entry name" value="RRM"/>
    <property type="match status" value="1"/>
</dbReference>
<dbReference type="SUPFAM" id="SSF54928">
    <property type="entry name" value="RNA-binding domain, RBD"/>
    <property type="match status" value="1"/>
</dbReference>
<dbReference type="Pfam" id="PF00076">
    <property type="entry name" value="RRM_1"/>
    <property type="match status" value="1"/>
</dbReference>
<evidence type="ECO:0000256" key="1">
    <source>
        <dbReference type="ARBA" id="ARBA00004123"/>
    </source>
</evidence>
<protein>
    <recommendedName>
        <fullName evidence="5">RRM domain-containing protein</fullName>
    </recommendedName>
</protein>
<dbReference type="InterPro" id="IPR000504">
    <property type="entry name" value="RRM_dom"/>
</dbReference>
<dbReference type="CDD" id="cd12398">
    <property type="entry name" value="RRM_CSTF2_RNA15_like"/>
    <property type="match status" value="1"/>
</dbReference>
<feature type="domain" description="RRM" evidence="5">
    <location>
        <begin position="8"/>
        <end position="109"/>
    </location>
</feature>
<name>A0ABR2VZY6_9FUNG</name>
<dbReference type="SMART" id="SM00360">
    <property type="entry name" value="RRM"/>
    <property type="match status" value="1"/>
</dbReference>
<evidence type="ECO:0000256" key="2">
    <source>
        <dbReference type="ARBA" id="ARBA00023242"/>
    </source>
</evidence>
<organism evidence="6 7">
    <name type="scientific">Basidiobolus ranarum</name>
    <dbReference type="NCBI Taxonomy" id="34480"/>
    <lineage>
        <taxon>Eukaryota</taxon>
        <taxon>Fungi</taxon>
        <taxon>Fungi incertae sedis</taxon>
        <taxon>Zoopagomycota</taxon>
        <taxon>Entomophthoromycotina</taxon>
        <taxon>Basidiobolomycetes</taxon>
        <taxon>Basidiobolales</taxon>
        <taxon>Basidiobolaceae</taxon>
        <taxon>Basidiobolus</taxon>
    </lineage>
</organism>
<dbReference type="EMBL" id="JASJQH010007251">
    <property type="protein sequence ID" value="KAK9711853.1"/>
    <property type="molecule type" value="Genomic_DNA"/>
</dbReference>
<sequence>MSQIRNSRVVFVGNIPYDLTEEQLIDIFKEVGPVVSFRLVFDRESGKPRGYGFCEFLDAETASSAPRGFGQASGNSSGPPSVESISSTISSMNNNQLTELMIQMKLFAQQSPEQARSVMSRNPQLAYGLFQAMLTMNLVDPNVLQRLVNQPPNQAKTSNVSAPSATGFSGQIDPTPKGPQAPPVAAQSRAPQAPSVPVSSVGGAGPGAPPGMSDSLEEQQRALLMQILSLTPQQIDSLPPDQRQHILQLKAQIMMGQGQT</sequence>
<dbReference type="InterPro" id="IPR026896">
    <property type="entry name" value="CSTF_C"/>
</dbReference>
<dbReference type="PANTHER" id="PTHR45735:SF2">
    <property type="entry name" value="CLEAVAGE STIMULATION FACTOR SUBUNIT 2"/>
    <property type="match status" value="1"/>
</dbReference>
<keyword evidence="2" id="KW-0539">Nucleus</keyword>
<dbReference type="Proteomes" id="UP001479436">
    <property type="component" value="Unassembled WGS sequence"/>
</dbReference>
<dbReference type="PANTHER" id="PTHR45735">
    <property type="entry name" value="CLEAVAGE STIMULATION FACTOR SUBUNIT 2"/>
    <property type="match status" value="1"/>
</dbReference>
<accession>A0ABR2VZY6</accession>
<dbReference type="Gene3D" id="3.30.70.330">
    <property type="match status" value="1"/>
</dbReference>
<keyword evidence="3" id="KW-0694">RNA-binding</keyword>
<evidence type="ECO:0000313" key="6">
    <source>
        <dbReference type="EMBL" id="KAK9711853.1"/>
    </source>
</evidence>
<dbReference type="Pfam" id="PF14304">
    <property type="entry name" value="CSTF_C"/>
    <property type="match status" value="1"/>
</dbReference>
<evidence type="ECO:0000256" key="3">
    <source>
        <dbReference type="PROSITE-ProRule" id="PRU00176"/>
    </source>
</evidence>
<comment type="caution">
    <text evidence="6">The sequence shown here is derived from an EMBL/GenBank/DDBJ whole genome shotgun (WGS) entry which is preliminary data.</text>
</comment>
<evidence type="ECO:0000313" key="7">
    <source>
        <dbReference type="Proteomes" id="UP001479436"/>
    </source>
</evidence>
<dbReference type="InterPro" id="IPR025742">
    <property type="entry name" value="CSTF2_hinge"/>
</dbReference>
<proteinExistence type="predicted"/>
<feature type="compositionally biased region" description="Polar residues" evidence="4">
    <location>
        <begin position="152"/>
        <end position="169"/>
    </location>
</feature>
<dbReference type="InterPro" id="IPR012677">
    <property type="entry name" value="Nucleotide-bd_a/b_plait_sf"/>
</dbReference>
<comment type="subcellular location">
    <subcellularLocation>
        <location evidence="1">Nucleus</location>
    </subcellularLocation>
</comment>
<gene>
    <name evidence="6" type="ORF">K7432_007526</name>
</gene>
<reference evidence="6 7" key="1">
    <citation type="submission" date="2023-04" db="EMBL/GenBank/DDBJ databases">
        <title>Genome of Basidiobolus ranarum AG-B5.</title>
        <authorList>
            <person name="Stajich J.E."/>
            <person name="Carter-House D."/>
            <person name="Gryganskyi A."/>
        </authorList>
    </citation>
    <scope>NUCLEOTIDE SEQUENCE [LARGE SCALE GENOMIC DNA]</scope>
    <source>
        <strain evidence="6 7">AG-B5</strain>
    </source>
</reference>
<dbReference type="Gene3D" id="1.25.40.630">
    <property type="match status" value="1"/>
</dbReference>
<feature type="compositionally biased region" description="Low complexity" evidence="4">
    <location>
        <begin position="76"/>
        <end position="87"/>
    </location>
</feature>
<feature type="region of interest" description="Disordered" evidence="4">
    <location>
        <begin position="152"/>
        <end position="215"/>
    </location>
</feature>
<dbReference type="InterPro" id="IPR035979">
    <property type="entry name" value="RBD_domain_sf"/>
</dbReference>
<dbReference type="Gene3D" id="1.10.20.70">
    <property type="entry name" value="Transcription termination and cleavage factor, C-terminal domain"/>
    <property type="match status" value="1"/>
</dbReference>
<evidence type="ECO:0000259" key="5">
    <source>
        <dbReference type="PROSITE" id="PS50102"/>
    </source>
</evidence>
<keyword evidence="7" id="KW-1185">Reference proteome</keyword>
<dbReference type="InterPro" id="IPR038192">
    <property type="entry name" value="CSTF_C_sf"/>
</dbReference>
<feature type="region of interest" description="Disordered" evidence="4">
    <location>
        <begin position="65"/>
        <end position="87"/>
    </location>
</feature>
<evidence type="ECO:0000256" key="4">
    <source>
        <dbReference type="SAM" id="MobiDB-lite"/>
    </source>
</evidence>
<dbReference type="Pfam" id="PF14327">
    <property type="entry name" value="CSTF2_hinge"/>
    <property type="match status" value="1"/>
</dbReference>